<dbReference type="InterPro" id="IPR002641">
    <property type="entry name" value="PNPLA_dom"/>
</dbReference>
<dbReference type="Pfam" id="PF01734">
    <property type="entry name" value="Patatin"/>
    <property type="match status" value="1"/>
</dbReference>
<dbReference type="InterPro" id="IPR016035">
    <property type="entry name" value="Acyl_Trfase/lysoPLipase"/>
</dbReference>
<dbReference type="Gene3D" id="3.40.1090.10">
    <property type="entry name" value="Cytosolic phospholipase A2 catalytic domain"/>
    <property type="match status" value="1"/>
</dbReference>
<name>A0A7S1E6P0_HEMAN</name>
<dbReference type="InterPro" id="IPR052580">
    <property type="entry name" value="Lipid_Hydrolase"/>
</dbReference>
<feature type="region of interest" description="Disordered" evidence="3">
    <location>
        <begin position="226"/>
        <end position="246"/>
    </location>
</feature>
<organism evidence="5">
    <name type="scientific">Hemiselmis andersenii</name>
    <name type="common">Cryptophyte alga</name>
    <dbReference type="NCBI Taxonomy" id="464988"/>
    <lineage>
        <taxon>Eukaryota</taxon>
        <taxon>Cryptophyceae</taxon>
        <taxon>Cryptomonadales</taxon>
        <taxon>Hemiselmidaceae</taxon>
        <taxon>Hemiselmis</taxon>
    </lineage>
</organism>
<protein>
    <recommendedName>
        <fullName evidence="4">PNPLA domain-containing protein</fullName>
    </recommendedName>
</protein>
<comment type="caution">
    <text evidence="2">Lacks conserved residue(s) required for the propagation of feature annotation.</text>
</comment>
<evidence type="ECO:0000256" key="3">
    <source>
        <dbReference type="SAM" id="MobiDB-lite"/>
    </source>
</evidence>
<keyword evidence="1" id="KW-0443">Lipid metabolism</keyword>
<dbReference type="PROSITE" id="PS51635">
    <property type="entry name" value="PNPLA"/>
    <property type="match status" value="1"/>
</dbReference>
<dbReference type="AlphaFoldDB" id="A0A7S1E6P0"/>
<evidence type="ECO:0000259" key="4">
    <source>
        <dbReference type="PROSITE" id="PS51635"/>
    </source>
</evidence>
<evidence type="ECO:0000313" key="5">
    <source>
        <dbReference type="EMBL" id="CAD8964818.1"/>
    </source>
</evidence>
<proteinExistence type="predicted"/>
<evidence type="ECO:0000256" key="2">
    <source>
        <dbReference type="PROSITE-ProRule" id="PRU01161"/>
    </source>
</evidence>
<feature type="domain" description="PNPLA" evidence="4">
    <location>
        <begin position="1"/>
        <end position="112"/>
    </location>
</feature>
<gene>
    <name evidence="5" type="ORF">HAND00432_LOCUS17030</name>
</gene>
<dbReference type="EMBL" id="HBFX01028240">
    <property type="protein sequence ID" value="CAD8964818.1"/>
    <property type="molecule type" value="Transcribed_RNA"/>
</dbReference>
<reference evidence="5" key="1">
    <citation type="submission" date="2021-01" db="EMBL/GenBank/DDBJ databases">
        <authorList>
            <person name="Corre E."/>
            <person name="Pelletier E."/>
            <person name="Niang G."/>
            <person name="Scheremetjew M."/>
            <person name="Finn R."/>
            <person name="Kale V."/>
            <person name="Holt S."/>
            <person name="Cochrane G."/>
            <person name="Meng A."/>
            <person name="Brown T."/>
            <person name="Cohen L."/>
        </authorList>
    </citation>
    <scope>NUCLEOTIDE SEQUENCE</scope>
    <source>
        <strain evidence="5">CCMP644</strain>
    </source>
</reference>
<dbReference type="SUPFAM" id="SSF52151">
    <property type="entry name" value="FabD/lysophospholipase-like"/>
    <property type="match status" value="1"/>
</dbReference>
<accession>A0A7S1E6P0</accession>
<dbReference type="PANTHER" id="PTHR46394:SF1">
    <property type="entry name" value="PNPLA DOMAIN-CONTAINING PROTEIN"/>
    <property type="match status" value="1"/>
</dbReference>
<dbReference type="GO" id="GO:0006629">
    <property type="term" value="P:lipid metabolic process"/>
    <property type="evidence" value="ECO:0007669"/>
    <property type="project" value="UniProtKB-KW"/>
</dbReference>
<evidence type="ECO:0000256" key="1">
    <source>
        <dbReference type="ARBA" id="ARBA00023098"/>
    </source>
</evidence>
<dbReference type="PANTHER" id="PTHR46394">
    <property type="entry name" value="ANNEXIN"/>
    <property type="match status" value="1"/>
</dbReference>
<sequence length="327" mass="36596">MMRRLMSSYGVNDGTVLARKVDDVIHQYTGLRCATFSQLYDHTGILLKIFATSMRNGGLIEFSAQKTPHDEVAMAARCSMTVPFLFDAVPTSEGDLLVDAALIDNCPVWCFDEPKGNPMPGSGPSSLAPGEAPSNPKTLAFWVASQEAPQHIAPRSIRSYCVRMIEIGLFMQQRVQKQSFWDDDRVLWVQAPDIPISTFRLDPQIEQLLHRCGMRSARQFIRRERSDMHKHKSFEGQADSKSKVKRGVTQAGMDDGEMGRGAHTEWIKEKSTQTAIDRFVRYWLSDRQRTAPLLPAFGAPLDDKLAEGGKINLIGNMLTTPSRQTPP</sequence>